<sequence>MDTKYRSKHVQYFMSLILVALLTLSGCEVEQQEDAMKEALSTDLSDEHIDAIKPGMVLSDAEFIQEHGHFTVHPDNDDVPPDAPNENYQLYWNKQILLWVDKETKEILSISPLEDNNRSATSKGITIGTPIDEVFASYGEDYYTYTDREQDIYEIGYVDHDQNLNMSFYHLHDKVVHIHFSYAFDQHN</sequence>
<protein>
    <recommendedName>
        <fullName evidence="2">Lipoprotein</fullName>
    </recommendedName>
</protein>
<dbReference type="RefSeq" id="WP_053430213.1">
    <property type="nucleotide sequence ID" value="NZ_CP040441.1"/>
</dbReference>
<reference evidence="1" key="1">
    <citation type="submission" date="2015-08" db="EMBL/GenBank/DDBJ databases">
        <title>Complete DNA Sequence of Pseudomonas syringae pv. actinidiae, the Causal Agent of Kiwifruit Canker Disease.</title>
        <authorList>
            <person name="Rikkerink E.H.A."/>
            <person name="Fineran P.C."/>
        </authorList>
    </citation>
    <scope>NUCLEOTIDE SEQUENCE</scope>
    <source>
        <strain evidence="1">DSM 13666</strain>
    </source>
</reference>
<gene>
    <name evidence="1" type="ORF">AMD02_01555</name>
</gene>
<evidence type="ECO:0000313" key="1">
    <source>
        <dbReference type="EMBL" id="KOO37676.1"/>
    </source>
</evidence>
<dbReference type="EMBL" id="LILD01000001">
    <property type="protein sequence ID" value="KOO37676.1"/>
    <property type="molecule type" value="Genomic_DNA"/>
</dbReference>
<organism evidence="1">
    <name type="scientific">Halalkalibacterium halodurans</name>
    <name type="common">Bacillus halodurans</name>
    <dbReference type="NCBI Taxonomy" id="86665"/>
    <lineage>
        <taxon>Bacteria</taxon>
        <taxon>Bacillati</taxon>
        <taxon>Bacillota</taxon>
        <taxon>Bacilli</taxon>
        <taxon>Bacillales</taxon>
        <taxon>Bacillaceae</taxon>
        <taxon>Halalkalibacterium (ex Joshi et al. 2022)</taxon>
    </lineage>
</organism>
<name>A0A0M0KFT6_ALKHA</name>
<dbReference type="AlphaFoldDB" id="A0A0M0KFT6"/>
<accession>A0A0M0KFT6</accession>
<comment type="caution">
    <text evidence="1">The sequence shown here is derived from an EMBL/GenBank/DDBJ whole genome shotgun (WGS) entry which is preliminary data.</text>
</comment>
<dbReference type="PROSITE" id="PS51257">
    <property type="entry name" value="PROKAR_LIPOPROTEIN"/>
    <property type="match status" value="1"/>
</dbReference>
<dbReference type="PATRIC" id="fig|136160.3.peg.511"/>
<dbReference type="GeneID" id="87599227"/>
<evidence type="ECO:0008006" key="2">
    <source>
        <dbReference type="Google" id="ProtNLM"/>
    </source>
</evidence>
<proteinExistence type="predicted"/>